<evidence type="ECO:0000259" key="8">
    <source>
        <dbReference type="SMART" id="SM01082"/>
    </source>
</evidence>
<evidence type="ECO:0000256" key="6">
    <source>
        <dbReference type="ARBA" id="ARBA00025877"/>
    </source>
</evidence>
<dbReference type="InterPro" id="IPR019098">
    <property type="entry name" value="Histone_chaperone_domain_CHZ"/>
</dbReference>
<evidence type="ECO:0000256" key="2">
    <source>
        <dbReference type="ARBA" id="ARBA00004123"/>
    </source>
</evidence>
<accession>A0A2S4PVF1</accession>
<dbReference type="STRING" id="225359.A0A2S4PVF1"/>
<dbReference type="Proteomes" id="UP000237438">
    <property type="component" value="Unassembled WGS sequence"/>
</dbReference>
<feature type="compositionally biased region" description="Acidic residues" evidence="7">
    <location>
        <begin position="55"/>
        <end position="75"/>
    </location>
</feature>
<keyword evidence="5" id="KW-0539">Nucleus</keyword>
<comment type="subcellular location">
    <subcellularLocation>
        <location evidence="2">Nucleus</location>
    </subcellularLocation>
</comment>
<dbReference type="AlphaFoldDB" id="A0A2S4PVF1"/>
<dbReference type="GO" id="GO:0005634">
    <property type="term" value="C:nucleus"/>
    <property type="evidence" value="ECO:0007669"/>
    <property type="project" value="UniProtKB-SubCell"/>
</dbReference>
<proteinExistence type="inferred from homology"/>
<sequence length="132" mass="14498">MSEQSEKTKETPITQDGLKIADIPINASVGAINDTPNQDKGKGISNESITHDISMDEADSSSEDEAAEGGVDVIDEEDALEEIDPENIITGERRTRGRNIDFVKAAKELGPDEDEDDDDDDFEIIEDEEMKE</sequence>
<evidence type="ECO:0000256" key="7">
    <source>
        <dbReference type="SAM" id="MobiDB-lite"/>
    </source>
</evidence>
<gene>
    <name evidence="9" type="ORF">EPUL_001596</name>
</gene>
<dbReference type="OrthoDB" id="2148987at2759"/>
<evidence type="ECO:0000256" key="1">
    <source>
        <dbReference type="ARBA" id="ARBA00002212"/>
    </source>
</evidence>
<evidence type="ECO:0000313" key="9">
    <source>
        <dbReference type="EMBL" id="POS86019.1"/>
    </source>
</evidence>
<keyword evidence="10" id="KW-1185">Reference proteome</keyword>
<dbReference type="Pfam" id="PF09649">
    <property type="entry name" value="CHZ"/>
    <property type="match status" value="1"/>
</dbReference>
<comment type="caution">
    <text evidence="9">The sequence shown here is derived from an EMBL/GenBank/DDBJ whole genome shotgun (WGS) entry which is preliminary data.</text>
</comment>
<evidence type="ECO:0000256" key="3">
    <source>
        <dbReference type="ARBA" id="ARBA00008057"/>
    </source>
</evidence>
<feature type="compositionally biased region" description="Basic and acidic residues" evidence="7">
    <location>
        <begin position="1"/>
        <end position="10"/>
    </location>
</feature>
<feature type="region of interest" description="Disordered" evidence="7">
    <location>
        <begin position="1"/>
        <end position="75"/>
    </location>
</feature>
<feature type="domain" description="Histone chaperone" evidence="8">
    <location>
        <begin position="74"/>
        <end position="111"/>
    </location>
</feature>
<keyword evidence="4" id="KW-0143">Chaperone</keyword>
<evidence type="ECO:0000256" key="5">
    <source>
        <dbReference type="ARBA" id="ARBA00023242"/>
    </source>
</evidence>
<comment type="similarity">
    <text evidence="3">Belongs to the CHZ1 family.</text>
</comment>
<dbReference type="EMBL" id="PEDP01000431">
    <property type="protein sequence ID" value="POS86019.1"/>
    <property type="molecule type" value="Genomic_DNA"/>
</dbReference>
<name>A0A2S4PVF1_9PEZI</name>
<organism evidence="9 10">
    <name type="scientific">Erysiphe pulchra</name>
    <dbReference type="NCBI Taxonomy" id="225359"/>
    <lineage>
        <taxon>Eukaryota</taxon>
        <taxon>Fungi</taxon>
        <taxon>Dikarya</taxon>
        <taxon>Ascomycota</taxon>
        <taxon>Pezizomycotina</taxon>
        <taxon>Leotiomycetes</taxon>
        <taxon>Erysiphales</taxon>
        <taxon>Erysiphaceae</taxon>
        <taxon>Erysiphe</taxon>
    </lineage>
</organism>
<comment type="subunit">
    <text evidence="6">Forms a heterotrimer with H2A.Z-H2B, stabilizing the association of the histone dimer. Also, with a lower affinity, forms a heterotrimer with H2A-H2B.</text>
</comment>
<protein>
    <recommendedName>
        <fullName evidence="8">Histone chaperone domain-containing protein</fullName>
    </recommendedName>
</protein>
<dbReference type="SMART" id="SM01082">
    <property type="entry name" value="CHZ"/>
    <property type="match status" value="1"/>
</dbReference>
<evidence type="ECO:0000256" key="4">
    <source>
        <dbReference type="ARBA" id="ARBA00023186"/>
    </source>
</evidence>
<evidence type="ECO:0000313" key="10">
    <source>
        <dbReference type="Proteomes" id="UP000237438"/>
    </source>
</evidence>
<reference evidence="9 10" key="1">
    <citation type="submission" date="2017-10" db="EMBL/GenBank/DDBJ databases">
        <title>Development of genomic resources for the powdery mildew, Erysiphe pulchra.</title>
        <authorList>
            <person name="Wadl P.A."/>
            <person name="Mack B.M."/>
            <person name="Moore G."/>
            <person name="Beltz S.B."/>
        </authorList>
    </citation>
    <scope>NUCLEOTIDE SEQUENCE [LARGE SCALE GENOMIC DNA]</scope>
    <source>
        <strain evidence="9">Cflorida</strain>
    </source>
</reference>
<comment type="function">
    <text evidence="1">Forms a chaperone-bound H2A.Z-H2B complex that acts as a source for SWR1 complex-dependent H2A to H2A.Z histone replacement in chromatin.</text>
</comment>